<protein>
    <submittedName>
        <fullName evidence="2">Uncharacterized protein</fullName>
    </submittedName>
</protein>
<sequence length="230" mass="26180">MDCCARHPAVQEIPLGDPRLEFKGLDSGFSQIFLPKIRRKWFSLLEMAKSKASKAQSQRHQREKHVAKAMKLAIQSQKAKQKKKPNPASEISSIDIKLVPTVLAISDMEDNLALFNSGSKENPVLLSDEQSFSFHANKIEEIDQNNQVMHFIAALHDLPEDESLEFSNQYLDLLWPVFQKFASTAENIPAKLILKLGTRCYQQPVLNPNSMRKKLVPQPLPRTTKHNRKV</sequence>
<evidence type="ECO:0000256" key="1">
    <source>
        <dbReference type="SAM" id="MobiDB-lite"/>
    </source>
</evidence>
<reference key="1">
    <citation type="submission" date="2007-01" db="EMBL/GenBank/DDBJ databases">
        <title>The Genome Sequence of Puccinia graminis f. sp. tritici Strain CRL 75-36-700-3.</title>
        <authorList>
            <consortium name="The Broad Institute Genome Sequencing Platform"/>
            <person name="Birren B."/>
            <person name="Lander E."/>
            <person name="Galagan J."/>
            <person name="Nusbaum C."/>
            <person name="Devon K."/>
            <person name="Cuomo C."/>
            <person name="Jaffe D."/>
            <person name="Butler J."/>
            <person name="Alvarez P."/>
            <person name="Gnerre S."/>
            <person name="Grabherr M."/>
            <person name="Mauceli E."/>
            <person name="Brockman W."/>
            <person name="Young S."/>
            <person name="LaButti K."/>
            <person name="Sykes S."/>
            <person name="DeCaprio D."/>
            <person name="Crawford M."/>
            <person name="Koehrsen M."/>
            <person name="Engels R."/>
            <person name="Montgomery P."/>
            <person name="Pearson M."/>
            <person name="Howarth C."/>
            <person name="Larson L."/>
            <person name="White J."/>
            <person name="Zeng Q."/>
            <person name="Kodira C."/>
            <person name="Yandava C."/>
            <person name="Alvarado L."/>
            <person name="O'Leary S."/>
            <person name="Szabo L."/>
            <person name="Dean R."/>
            <person name="Schein J."/>
        </authorList>
    </citation>
    <scope>NUCLEOTIDE SEQUENCE</scope>
    <source>
        <strain>CRL 75-36-700-3</strain>
    </source>
</reference>
<organism evidence="2 3">
    <name type="scientific">Puccinia graminis f. sp. tritici (strain CRL 75-36-700-3 / race SCCL)</name>
    <name type="common">Black stem rust fungus</name>
    <dbReference type="NCBI Taxonomy" id="418459"/>
    <lineage>
        <taxon>Eukaryota</taxon>
        <taxon>Fungi</taxon>
        <taxon>Dikarya</taxon>
        <taxon>Basidiomycota</taxon>
        <taxon>Pucciniomycotina</taxon>
        <taxon>Pucciniomycetes</taxon>
        <taxon>Pucciniales</taxon>
        <taxon>Pucciniaceae</taxon>
        <taxon>Puccinia</taxon>
    </lineage>
</organism>
<dbReference type="InParanoid" id="E3K1Q0"/>
<dbReference type="AlphaFoldDB" id="E3K1Q0"/>
<dbReference type="VEuPathDB" id="FungiDB:PGTG_04181"/>
<evidence type="ECO:0000313" key="3">
    <source>
        <dbReference type="Proteomes" id="UP000008783"/>
    </source>
</evidence>
<dbReference type="PANTHER" id="PTHR35871">
    <property type="entry name" value="EXPRESSED PROTEIN"/>
    <property type="match status" value="1"/>
</dbReference>
<evidence type="ECO:0000313" key="2">
    <source>
        <dbReference type="EMBL" id="EFP78225.1"/>
    </source>
</evidence>
<dbReference type="PANTHER" id="PTHR35871:SF1">
    <property type="entry name" value="CXC1-LIKE CYSTEINE CLUSTER ASSOCIATED WITH KDZ TRANSPOSASES DOMAIN-CONTAINING PROTEIN"/>
    <property type="match status" value="1"/>
</dbReference>
<dbReference type="Proteomes" id="UP000008783">
    <property type="component" value="Unassembled WGS sequence"/>
</dbReference>
<dbReference type="GeneID" id="10542017"/>
<dbReference type="OrthoDB" id="10590756at2759"/>
<gene>
    <name evidence="2" type="ORF">PGTG_04181</name>
</gene>
<dbReference type="HOGENOM" id="CLU_1205273_0_0_1"/>
<proteinExistence type="predicted"/>
<feature type="region of interest" description="Disordered" evidence="1">
    <location>
        <begin position="211"/>
        <end position="230"/>
    </location>
</feature>
<keyword evidence="3" id="KW-1185">Reference proteome</keyword>
<dbReference type="RefSeq" id="XP_003322644.1">
    <property type="nucleotide sequence ID" value="XM_003322596.1"/>
</dbReference>
<dbReference type="EMBL" id="DS178269">
    <property type="protein sequence ID" value="EFP78225.1"/>
    <property type="molecule type" value="Genomic_DNA"/>
</dbReference>
<accession>E3K1Q0</accession>
<reference evidence="3" key="2">
    <citation type="journal article" date="2011" name="Proc. Natl. Acad. Sci. U.S.A.">
        <title>Obligate biotrophy features unraveled by the genomic analysis of rust fungi.</title>
        <authorList>
            <person name="Duplessis S."/>
            <person name="Cuomo C.A."/>
            <person name="Lin Y.-C."/>
            <person name="Aerts A."/>
            <person name="Tisserant E."/>
            <person name="Veneault-Fourrey C."/>
            <person name="Joly D.L."/>
            <person name="Hacquard S."/>
            <person name="Amselem J."/>
            <person name="Cantarel B.L."/>
            <person name="Chiu R."/>
            <person name="Coutinho P.M."/>
            <person name="Feau N."/>
            <person name="Field M."/>
            <person name="Frey P."/>
            <person name="Gelhaye E."/>
            <person name="Goldberg J."/>
            <person name="Grabherr M.G."/>
            <person name="Kodira C.D."/>
            <person name="Kohler A."/>
            <person name="Kuees U."/>
            <person name="Lindquist E.A."/>
            <person name="Lucas S.M."/>
            <person name="Mago R."/>
            <person name="Mauceli E."/>
            <person name="Morin E."/>
            <person name="Murat C."/>
            <person name="Pangilinan J.L."/>
            <person name="Park R."/>
            <person name="Pearson M."/>
            <person name="Quesneville H."/>
            <person name="Rouhier N."/>
            <person name="Sakthikumar S."/>
            <person name="Salamov A.A."/>
            <person name="Schmutz J."/>
            <person name="Selles B."/>
            <person name="Shapiro H."/>
            <person name="Tanguay P."/>
            <person name="Tuskan G.A."/>
            <person name="Henrissat B."/>
            <person name="Van de Peer Y."/>
            <person name="Rouze P."/>
            <person name="Ellis J.G."/>
            <person name="Dodds P.N."/>
            <person name="Schein J.E."/>
            <person name="Zhong S."/>
            <person name="Hamelin R.C."/>
            <person name="Grigoriev I.V."/>
            <person name="Szabo L.J."/>
            <person name="Martin F."/>
        </authorList>
    </citation>
    <scope>NUCLEOTIDE SEQUENCE [LARGE SCALE GENOMIC DNA]</scope>
    <source>
        <strain evidence="3">CRL 75-36-700-3 / race SCCL</strain>
    </source>
</reference>
<name>E3K1Q0_PUCGT</name>
<dbReference type="KEGG" id="pgr:PGTG_04181"/>